<sequence length="503" mass="54007">MTQQEVVLAARGLTKAYGANQVLHGIDLDIRAGSALGVVGENGAGKSTLLGILSGRTSPSGGTLSAQGQEQHFASPRAARNAGIVLIPQELAYVPHLTVAENLLLANWPARRWTVSHRRVLREGQAALDRLGLKVDARRTLAELSLAERQLVEIAKALLGQARVLILDEPTAALHARETAFLMEQLHQLKDDGVALIYVSHHLDELFEITDELAVLRNGRLADLTRTADTTVDRTVTLMLGTERPPEGAPRNPADTSPGLSLRAWSCSTQPRLDDVDLEVRGGEVLGLFGLVGSGAETIARGLGGHQRGIRGTVTDGTLTTGVPGKPREARAHGIAYVPAERKTDGLALGRTITESLSVMVLGRFARFGMWLDRRKNNRFCTEAVSTFDVRCRSVDQEVGELSGGNQQKVLVASRLLAGPRVLVLHEPTRGVDIGSRHQIHQQLHDYSRRGGAVLLVTTDVQEAISATDRLLVMRDGKVIGELVGSRKTESTALALAIGGSDV</sequence>
<dbReference type="SUPFAM" id="SSF52540">
    <property type="entry name" value="P-loop containing nucleoside triphosphate hydrolases"/>
    <property type="match status" value="2"/>
</dbReference>
<dbReference type="InterPro" id="IPR050107">
    <property type="entry name" value="ABC_carbohydrate_import_ATPase"/>
</dbReference>
<evidence type="ECO:0000256" key="2">
    <source>
        <dbReference type="ARBA" id="ARBA00022475"/>
    </source>
</evidence>
<dbReference type="RefSeq" id="WP_369226497.1">
    <property type="nucleotide sequence ID" value="NZ_CP163441.1"/>
</dbReference>
<evidence type="ECO:0000256" key="6">
    <source>
        <dbReference type="ARBA" id="ARBA00022967"/>
    </source>
</evidence>
<keyword evidence="1" id="KW-0813">Transport</keyword>
<proteinExistence type="predicted"/>
<dbReference type="Pfam" id="PF00005">
    <property type="entry name" value="ABC_tran"/>
    <property type="match status" value="2"/>
</dbReference>
<gene>
    <name evidence="9" type="ORF">AB5J52_37940</name>
</gene>
<dbReference type="EMBL" id="CP163441">
    <property type="protein sequence ID" value="XDQ47600.1"/>
    <property type="molecule type" value="Genomic_DNA"/>
</dbReference>
<keyword evidence="2" id="KW-1003">Cell membrane</keyword>
<evidence type="ECO:0000256" key="3">
    <source>
        <dbReference type="ARBA" id="ARBA00022597"/>
    </source>
</evidence>
<organism evidence="9">
    <name type="scientific">Streptomyces sp. R39</name>
    <dbReference type="NCBI Taxonomy" id="3238631"/>
    <lineage>
        <taxon>Bacteria</taxon>
        <taxon>Bacillati</taxon>
        <taxon>Actinomycetota</taxon>
        <taxon>Actinomycetes</taxon>
        <taxon>Kitasatosporales</taxon>
        <taxon>Streptomycetaceae</taxon>
        <taxon>Streptomyces</taxon>
    </lineage>
</organism>
<feature type="domain" description="ABC transporter" evidence="8">
    <location>
        <begin position="255"/>
        <end position="501"/>
    </location>
</feature>
<evidence type="ECO:0000313" key="9">
    <source>
        <dbReference type="EMBL" id="XDQ47600.1"/>
    </source>
</evidence>
<evidence type="ECO:0000259" key="8">
    <source>
        <dbReference type="PROSITE" id="PS50893"/>
    </source>
</evidence>
<dbReference type="InterPro" id="IPR003593">
    <property type="entry name" value="AAA+_ATPase"/>
</dbReference>
<keyword evidence="7" id="KW-0472">Membrane</keyword>
<keyword evidence="6" id="KW-1278">Translocase</keyword>
<evidence type="ECO:0000256" key="7">
    <source>
        <dbReference type="ARBA" id="ARBA00023136"/>
    </source>
</evidence>
<dbReference type="GO" id="GO:0016887">
    <property type="term" value="F:ATP hydrolysis activity"/>
    <property type="evidence" value="ECO:0007669"/>
    <property type="project" value="InterPro"/>
</dbReference>
<keyword evidence="4" id="KW-0547">Nucleotide-binding</keyword>
<dbReference type="CDD" id="cd03216">
    <property type="entry name" value="ABC_Carb_Monos_I"/>
    <property type="match status" value="1"/>
</dbReference>
<dbReference type="Gene3D" id="3.40.50.300">
    <property type="entry name" value="P-loop containing nucleotide triphosphate hydrolases"/>
    <property type="match status" value="2"/>
</dbReference>
<reference evidence="9" key="1">
    <citation type="submission" date="2024-07" db="EMBL/GenBank/DDBJ databases">
        <authorList>
            <person name="Yu S.T."/>
        </authorList>
    </citation>
    <scope>NUCLEOTIDE SEQUENCE</scope>
    <source>
        <strain evidence="9">R39</strain>
    </source>
</reference>
<dbReference type="CDD" id="cd03215">
    <property type="entry name" value="ABC_Carb_Monos_II"/>
    <property type="match status" value="1"/>
</dbReference>
<evidence type="ECO:0000256" key="5">
    <source>
        <dbReference type="ARBA" id="ARBA00022840"/>
    </source>
</evidence>
<evidence type="ECO:0000256" key="1">
    <source>
        <dbReference type="ARBA" id="ARBA00022448"/>
    </source>
</evidence>
<dbReference type="PANTHER" id="PTHR43790:SF3">
    <property type="entry name" value="D-ALLOSE IMPORT ATP-BINDING PROTEIN ALSA-RELATED"/>
    <property type="match status" value="1"/>
</dbReference>
<keyword evidence="5 9" id="KW-0067">ATP-binding</keyword>
<dbReference type="GO" id="GO:0005524">
    <property type="term" value="F:ATP binding"/>
    <property type="evidence" value="ECO:0007669"/>
    <property type="project" value="UniProtKB-KW"/>
</dbReference>
<keyword evidence="3" id="KW-0762">Sugar transport</keyword>
<dbReference type="AlphaFoldDB" id="A0AB39R1P3"/>
<protein>
    <submittedName>
        <fullName evidence="9">Sugar ABC transporter ATP-binding protein</fullName>
    </submittedName>
</protein>
<dbReference type="InterPro" id="IPR027417">
    <property type="entry name" value="P-loop_NTPase"/>
</dbReference>
<dbReference type="SMART" id="SM00382">
    <property type="entry name" value="AAA"/>
    <property type="match status" value="2"/>
</dbReference>
<dbReference type="PROSITE" id="PS50893">
    <property type="entry name" value="ABC_TRANSPORTER_2"/>
    <property type="match status" value="2"/>
</dbReference>
<evidence type="ECO:0000256" key="4">
    <source>
        <dbReference type="ARBA" id="ARBA00022741"/>
    </source>
</evidence>
<dbReference type="PANTHER" id="PTHR43790">
    <property type="entry name" value="CARBOHYDRATE TRANSPORT ATP-BINDING PROTEIN MG119-RELATED"/>
    <property type="match status" value="1"/>
</dbReference>
<name>A0AB39R1P3_9ACTN</name>
<accession>A0AB39R1P3</accession>
<feature type="domain" description="ABC transporter" evidence="8">
    <location>
        <begin position="8"/>
        <end position="243"/>
    </location>
</feature>
<dbReference type="InterPro" id="IPR003439">
    <property type="entry name" value="ABC_transporter-like_ATP-bd"/>
</dbReference>